<comment type="caution">
    <text evidence="17">The sequence shown here is derived from an EMBL/GenBank/DDBJ whole genome shotgun (WGS) entry which is preliminary data.</text>
</comment>
<evidence type="ECO:0000256" key="10">
    <source>
        <dbReference type="ARBA" id="ARBA00022833"/>
    </source>
</evidence>
<organism evidence="17 18">
    <name type="scientific">Microbacterium salsuginis</name>
    <dbReference type="NCBI Taxonomy" id="2722803"/>
    <lineage>
        <taxon>Bacteria</taxon>
        <taxon>Bacillati</taxon>
        <taxon>Actinomycetota</taxon>
        <taxon>Actinomycetes</taxon>
        <taxon>Micrococcales</taxon>
        <taxon>Microbacteriaceae</taxon>
        <taxon>Microbacterium</taxon>
    </lineage>
</organism>
<evidence type="ECO:0000256" key="5">
    <source>
        <dbReference type="ARBA" id="ARBA00012384"/>
    </source>
</evidence>
<dbReference type="Gene3D" id="3.30.428.10">
    <property type="entry name" value="HIT-like"/>
    <property type="match status" value="2"/>
</dbReference>
<dbReference type="PANTHER" id="PTHR11943">
    <property type="entry name" value="GALACTOSE-1-PHOSPHATE URIDYLYLTRANSFERASE"/>
    <property type="match status" value="1"/>
</dbReference>
<evidence type="ECO:0000313" key="17">
    <source>
        <dbReference type="EMBL" id="NLP83308.1"/>
    </source>
</evidence>
<dbReference type="SUPFAM" id="SSF54197">
    <property type="entry name" value="HIT-like"/>
    <property type="match status" value="2"/>
</dbReference>
<accession>A0ABX1K8G0</accession>
<evidence type="ECO:0000256" key="8">
    <source>
        <dbReference type="ARBA" id="ARBA00022695"/>
    </source>
</evidence>
<dbReference type="Pfam" id="PF01087">
    <property type="entry name" value="GalP_UDP_transf"/>
    <property type="match status" value="1"/>
</dbReference>
<evidence type="ECO:0000259" key="15">
    <source>
        <dbReference type="Pfam" id="PF01087"/>
    </source>
</evidence>
<evidence type="ECO:0000256" key="12">
    <source>
        <dbReference type="ARBA" id="ARBA00023277"/>
    </source>
</evidence>
<feature type="domain" description="Galactose-1-phosphate uridyl transferase N-terminal" evidence="15">
    <location>
        <begin position="161"/>
        <end position="240"/>
    </location>
</feature>
<evidence type="ECO:0000256" key="11">
    <source>
        <dbReference type="ARBA" id="ARBA00023144"/>
    </source>
</evidence>
<comment type="similarity">
    <text evidence="4 14">Belongs to the galactose-1-phosphate uridylyltransferase type 1 family.</text>
</comment>
<sequence>MNTPEFGSDAAAPSAQTLGAGVVKRTARLADGRELFYYDDPGTALGPERAVDARDLAPRPATATMRRDVLTGDWVSIAAARQNRAFLPPAELDPLAPQTPTNPSEIPSMYDVAVFENKSPSFGPALAGAPGEHLGGTLGEALVSTDPPRGLDDLDAPGLGRTRTSVGRCEVVCFSPAHSGSFGSLTPTRARTVIEAWADRTAALSALPGVEQVFPFENRGEAIGVTLPHPHGQIYAYPYITPRTATLLGSIEREGPDLFARILDFERADDRVILSGEHWTAFVPFAARWPIEVHLMPHRHVADLAETTAAERDELAPLYLRLLRGIDALYDSPTPYIAAWHQAPVHRGRDTVRLHLQLTSPRRAADKLKFLAGSEAAMGAWIGDIPPETSAARLRDAVASVPEETL</sequence>
<protein>
    <recommendedName>
        <fullName evidence="6 13">Galactose-1-phosphate uridylyltransferase</fullName>
        <ecNumber evidence="5 13">2.7.7.12</ecNumber>
    </recommendedName>
</protein>
<evidence type="ECO:0000256" key="7">
    <source>
        <dbReference type="ARBA" id="ARBA00022679"/>
    </source>
</evidence>
<dbReference type="InterPro" id="IPR005849">
    <property type="entry name" value="GalP_Utransf_N"/>
</dbReference>
<dbReference type="Proteomes" id="UP001429745">
    <property type="component" value="Unassembled WGS sequence"/>
</dbReference>
<evidence type="ECO:0000256" key="3">
    <source>
        <dbReference type="ARBA" id="ARBA00004947"/>
    </source>
</evidence>
<keyword evidence="12 14" id="KW-0119">Carbohydrate metabolism</keyword>
<evidence type="ECO:0000256" key="2">
    <source>
        <dbReference type="ARBA" id="ARBA00001947"/>
    </source>
</evidence>
<evidence type="ECO:0000256" key="14">
    <source>
        <dbReference type="RuleBase" id="RU000506"/>
    </source>
</evidence>
<dbReference type="EC" id="2.7.7.12" evidence="5 13"/>
<dbReference type="InterPro" id="IPR019779">
    <property type="entry name" value="GalP_UDPtransf1_His-AS"/>
</dbReference>
<keyword evidence="11 14" id="KW-0299">Galactose metabolism</keyword>
<comment type="catalytic activity">
    <reaction evidence="1 14">
        <text>alpha-D-galactose 1-phosphate + UDP-alpha-D-glucose = alpha-D-glucose 1-phosphate + UDP-alpha-D-galactose</text>
        <dbReference type="Rhea" id="RHEA:13989"/>
        <dbReference type="ChEBI" id="CHEBI:58336"/>
        <dbReference type="ChEBI" id="CHEBI:58601"/>
        <dbReference type="ChEBI" id="CHEBI:58885"/>
        <dbReference type="ChEBI" id="CHEBI:66914"/>
        <dbReference type="EC" id="2.7.7.12"/>
    </reaction>
</comment>
<keyword evidence="8 14" id="KW-0548">Nucleotidyltransferase</keyword>
<dbReference type="NCBIfam" id="TIGR00209">
    <property type="entry name" value="galT_1"/>
    <property type="match status" value="1"/>
</dbReference>
<dbReference type="InterPro" id="IPR005850">
    <property type="entry name" value="GalP_Utransf_C"/>
</dbReference>
<feature type="domain" description="Galactose-1-phosphate uridyl transferase C-terminal" evidence="16">
    <location>
        <begin position="267"/>
        <end position="397"/>
    </location>
</feature>
<dbReference type="EMBL" id="JABACI010000001">
    <property type="protein sequence ID" value="NLP83308.1"/>
    <property type="molecule type" value="Genomic_DNA"/>
</dbReference>
<keyword evidence="10" id="KW-0862">Zinc</keyword>
<evidence type="ECO:0000256" key="4">
    <source>
        <dbReference type="ARBA" id="ARBA00010951"/>
    </source>
</evidence>
<dbReference type="RefSeq" id="WP_168911731.1">
    <property type="nucleotide sequence ID" value="NZ_JABACI010000001.1"/>
</dbReference>
<name>A0ABX1K8G0_9MICO</name>
<dbReference type="GO" id="GO:0016779">
    <property type="term" value="F:nucleotidyltransferase activity"/>
    <property type="evidence" value="ECO:0007669"/>
    <property type="project" value="UniProtKB-KW"/>
</dbReference>
<evidence type="ECO:0000256" key="13">
    <source>
        <dbReference type="NCBIfam" id="TIGR00209"/>
    </source>
</evidence>
<evidence type="ECO:0000256" key="1">
    <source>
        <dbReference type="ARBA" id="ARBA00001107"/>
    </source>
</evidence>
<dbReference type="InterPro" id="IPR036265">
    <property type="entry name" value="HIT-like_sf"/>
</dbReference>
<comment type="pathway">
    <text evidence="3 14">Carbohydrate metabolism; galactose metabolism.</text>
</comment>
<dbReference type="InterPro" id="IPR001937">
    <property type="entry name" value="GalP_UDPtransf1"/>
</dbReference>
<reference evidence="17 18" key="1">
    <citation type="submission" date="2020-04" db="EMBL/GenBank/DDBJ databases">
        <title>CFH 90308 Microbacterium sp.</title>
        <authorList>
            <person name="Nie G."/>
            <person name="Ming H."/>
            <person name="Xia T."/>
        </authorList>
    </citation>
    <scope>NUCLEOTIDE SEQUENCE [LARGE SCALE GENOMIC DNA]</scope>
    <source>
        <strain evidence="17 18">CFH 90308</strain>
    </source>
</reference>
<evidence type="ECO:0000259" key="16">
    <source>
        <dbReference type="Pfam" id="PF02744"/>
    </source>
</evidence>
<evidence type="ECO:0000256" key="9">
    <source>
        <dbReference type="ARBA" id="ARBA00022723"/>
    </source>
</evidence>
<evidence type="ECO:0000256" key="6">
    <source>
        <dbReference type="ARBA" id="ARBA00016340"/>
    </source>
</evidence>
<dbReference type="Pfam" id="PF02744">
    <property type="entry name" value="GalP_UDP_tr_C"/>
    <property type="match status" value="1"/>
</dbReference>
<dbReference type="PROSITE" id="PS00117">
    <property type="entry name" value="GAL_P_UDP_TRANSF_I"/>
    <property type="match status" value="1"/>
</dbReference>
<keyword evidence="9 14" id="KW-0479">Metal-binding</keyword>
<evidence type="ECO:0000313" key="18">
    <source>
        <dbReference type="Proteomes" id="UP001429745"/>
    </source>
</evidence>
<gene>
    <name evidence="17" type="primary">galT</name>
    <name evidence="17" type="ORF">HF576_05575</name>
</gene>
<dbReference type="PANTHER" id="PTHR11943:SF1">
    <property type="entry name" value="GALACTOSE-1-PHOSPHATE URIDYLYLTRANSFERASE"/>
    <property type="match status" value="1"/>
</dbReference>
<keyword evidence="7 14" id="KW-0808">Transferase</keyword>
<dbReference type="PIRSF" id="PIRSF000808">
    <property type="entry name" value="GalT"/>
    <property type="match status" value="1"/>
</dbReference>
<comment type="cofactor">
    <cofactor evidence="2">
        <name>Zn(2+)</name>
        <dbReference type="ChEBI" id="CHEBI:29105"/>
    </cofactor>
</comment>
<proteinExistence type="inferred from homology"/>
<keyword evidence="18" id="KW-1185">Reference proteome</keyword>